<gene>
    <name evidence="1" type="ORF">GCM10022222_13920</name>
</gene>
<protein>
    <submittedName>
        <fullName evidence="1">Uncharacterized protein</fullName>
    </submittedName>
</protein>
<evidence type="ECO:0000313" key="1">
    <source>
        <dbReference type="EMBL" id="GAA3531932.1"/>
    </source>
</evidence>
<keyword evidence="2" id="KW-1185">Reference proteome</keyword>
<organism evidence="1 2">
    <name type="scientific">Amycolatopsis ultiminotia</name>
    <dbReference type="NCBI Taxonomy" id="543629"/>
    <lineage>
        <taxon>Bacteria</taxon>
        <taxon>Bacillati</taxon>
        <taxon>Actinomycetota</taxon>
        <taxon>Actinomycetes</taxon>
        <taxon>Pseudonocardiales</taxon>
        <taxon>Pseudonocardiaceae</taxon>
        <taxon>Amycolatopsis</taxon>
    </lineage>
</organism>
<dbReference type="EMBL" id="BAAAZN010000002">
    <property type="protein sequence ID" value="GAA3531932.1"/>
    <property type="molecule type" value="Genomic_DNA"/>
</dbReference>
<name>A0ABP6VA97_9PSEU</name>
<dbReference type="RefSeq" id="WP_344856475.1">
    <property type="nucleotide sequence ID" value="NZ_BAAAZN010000002.1"/>
</dbReference>
<evidence type="ECO:0000313" key="2">
    <source>
        <dbReference type="Proteomes" id="UP001500689"/>
    </source>
</evidence>
<comment type="caution">
    <text evidence="1">The sequence shown here is derived from an EMBL/GenBank/DDBJ whole genome shotgun (WGS) entry which is preliminary data.</text>
</comment>
<proteinExistence type="predicted"/>
<dbReference type="Proteomes" id="UP001500689">
    <property type="component" value="Unassembled WGS sequence"/>
</dbReference>
<sequence>MERADDRGPLARVLAGPGGAAAEVLTGLPGADLTTLQLEVARRRAARLRGPDVLRRYRGDRFTAPAPLPFDLLRRVEDDVLGAVPAEFERVQLAPLTPLGTHSVVAGLAQHRVVTTARGTEVAADPTNGLALEAAVRRTGAEPVRLATVQRVVRAQLPPGPGFFAHFSLFAAVTAGRDRGGLAFERTHLLEHARFLTAAVRAAGAHTAGLLVTALDPKFAGFADELRAELPENAVHEHPDRAIGRDYYEGLCFTVTADFGAGPAEVGDGGFTRWTARLLGNAKERQLISGVGVDRIAVLLNEVP</sequence>
<accession>A0ABP6VA97</accession>
<reference evidence="2" key="1">
    <citation type="journal article" date="2019" name="Int. J. Syst. Evol. Microbiol.">
        <title>The Global Catalogue of Microorganisms (GCM) 10K type strain sequencing project: providing services to taxonomists for standard genome sequencing and annotation.</title>
        <authorList>
            <consortium name="The Broad Institute Genomics Platform"/>
            <consortium name="The Broad Institute Genome Sequencing Center for Infectious Disease"/>
            <person name="Wu L."/>
            <person name="Ma J."/>
        </authorList>
    </citation>
    <scope>NUCLEOTIDE SEQUENCE [LARGE SCALE GENOMIC DNA]</scope>
    <source>
        <strain evidence="2">JCM 16898</strain>
    </source>
</reference>